<evidence type="ECO:0000259" key="2">
    <source>
        <dbReference type="Pfam" id="PF10536"/>
    </source>
</evidence>
<feature type="compositionally biased region" description="Pro residues" evidence="1">
    <location>
        <begin position="459"/>
        <end position="472"/>
    </location>
</feature>
<proteinExistence type="predicted"/>
<evidence type="ECO:0000256" key="1">
    <source>
        <dbReference type="SAM" id="MobiDB-lite"/>
    </source>
</evidence>
<keyword evidence="4" id="KW-1185">Reference proteome</keyword>
<dbReference type="OrthoDB" id="1871193at2759"/>
<dbReference type="GO" id="GO:0010073">
    <property type="term" value="P:meristem maintenance"/>
    <property type="evidence" value="ECO:0007669"/>
    <property type="project" value="InterPro"/>
</dbReference>
<evidence type="ECO:0000313" key="4">
    <source>
        <dbReference type="Proteomes" id="UP000701853"/>
    </source>
</evidence>
<dbReference type="PANTHER" id="PTHR46033:SF8">
    <property type="entry name" value="PROTEIN MAINTENANCE OF MERISTEMS-LIKE"/>
    <property type="match status" value="1"/>
</dbReference>
<dbReference type="AlphaFoldDB" id="A0A8J5Z867"/>
<evidence type="ECO:0000313" key="3">
    <source>
        <dbReference type="EMBL" id="KAG8496620.1"/>
    </source>
</evidence>
<gene>
    <name evidence="3" type="ORF">CXB51_007854</name>
</gene>
<accession>A0A8J5Z867</accession>
<name>A0A8J5Z867_9ROSI</name>
<dbReference type="InterPro" id="IPR044824">
    <property type="entry name" value="MAIN-like"/>
</dbReference>
<dbReference type="Proteomes" id="UP000701853">
    <property type="component" value="Chromosome 4"/>
</dbReference>
<feature type="compositionally biased region" description="Basic and acidic residues" evidence="1">
    <location>
        <begin position="504"/>
        <end position="520"/>
    </location>
</feature>
<dbReference type="Pfam" id="PF10536">
    <property type="entry name" value="PMD"/>
    <property type="match status" value="2"/>
</dbReference>
<sequence length="535" mass="60661">MALPLYDGFSIIDLQQMGSLINNNNHISSTINEMGQYRVLRGRVNSVGFLLDERLIPYLELAGFGSAALIRTFDLQYDLISALVERWRPETHTFNLPCGECTITLDDVALQLGLPINGNVVTGVSLISRPATFCYELLGRLPSEGKFTSLRFSWLKANFEHLPSTANEWEVMQAARAYIMHLIGGVLMPDANGSMVDLMYLPLLSNLHNTRSYSWGSTVLAMLYRKLCRTTDPSAMDIGGCLILLQLWSTNPGIGRSYTIPIYRLMIENHAGEGFVWMPYFVPEIMAVIPSSAHVHSNIWCISAPVINFHIVEWYHGDRVLQQFGCIQYIPTLLVQLGDIHGMSKRGAYENNWGEVHEEYITVWNNRLGRVPQMDRALDLQPSLEYIQWYYEIGKPFLFGGRSMVVPPHTTRIGKPFSDSYHAPEAELELHSRDSSYHPDLGGNGYFPVYPPQYSTPSDPYPPPYSTPPGPYQSPYSTPPGSSSLMVFETYDFSSMFCTHLHTDEENVDRRNPPQRERRAPQKYTPRTTPSNHQF</sequence>
<dbReference type="PANTHER" id="PTHR46033">
    <property type="entry name" value="PROTEIN MAIN-LIKE 2"/>
    <property type="match status" value="1"/>
</dbReference>
<protein>
    <recommendedName>
        <fullName evidence="2">Aminotransferase-like plant mobile domain-containing protein</fullName>
    </recommendedName>
</protein>
<dbReference type="EMBL" id="JAHUZN010000004">
    <property type="protein sequence ID" value="KAG8496620.1"/>
    <property type="molecule type" value="Genomic_DNA"/>
</dbReference>
<feature type="compositionally biased region" description="Polar residues" evidence="1">
    <location>
        <begin position="525"/>
        <end position="535"/>
    </location>
</feature>
<feature type="domain" description="Aminotransferase-like plant mobile" evidence="2">
    <location>
        <begin position="260"/>
        <end position="390"/>
    </location>
</feature>
<feature type="domain" description="Aminotransferase-like plant mobile" evidence="2">
    <location>
        <begin position="63"/>
        <end position="249"/>
    </location>
</feature>
<feature type="region of interest" description="Disordered" evidence="1">
    <location>
        <begin position="504"/>
        <end position="535"/>
    </location>
</feature>
<comment type="caution">
    <text evidence="3">The sequence shown here is derived from an EMBL/GenBank/DDBJ whole genome shotgun (WGS) entry which is preliminary data.</text>
</comment>
<feature type="region of interest" description="Disordered" evidence="1">
    <location>
        <begin position="448"/>
        <end position="479"/>
    </location>
</feature>
<organism evidence="3 4">
    <name type="scientific">Gossypium anomalum</name>
    <dbReference type="NCBI Taxonomy" id="47600"/>
    <lineage>
        <taxon>Eukaryota</taxon>
        <taxon>Viridiplantae</taxon>
        <taxon>Streptophyta</taxon>
        <taxon>Embryophyta</taxon>
        <taxon>Tracheophyta</taxon>
        <taxon>Spermatophyta</taxon>
        <taxon>Magnoliopsida</taxon>
        <taxon>eudicotyledons</taxon>
        <taxon>Gunneridae</taxon>
        <taxon>Pentapetalae</taxon>
        <taxon>rosids</taxon>
        <taxon>malvids</taxon>
        <taxon>Malvales</taxon>
        <taxon>Malvaceae</taxon>
        <taxon>Malvoideae</taxon>
        <taxon>Gossypium</taxon>
    </lineage>
</organism>
<reference evidence="3 4" key="1">
    <citation type="journal article" date="2021" name="bioRxiv">
        <title>The Gossypium anomalum genome as a resource for cotton improvement and evolutionary analysis of hybrid incompatibility.</title>
        <authorList>
            <person name="Grover C.E."/>
            <person name="Yuan D."/>
            <person name="Arick M.A."/>
            <person name="Miller E.R."/>
            <person name="Hu G."/>
            <person name="Peterson D.G."/>
            <person name="Wendel J.F."/>
            <person name="Udall J.A."/>
        </authorList>
    </citation>
    <scope>NUCLEOTIDE SEQUENCE [LARGE SCALE GENOMIC DNA]</scope>
    <source>
        <strain evidence="3">JFW-Udall</strain>
        <tissue evidence="3">Leaf</tissue>
    </source>
</reference>
<dbReference type="InterPro" id="IPR019557">
    <property type="entry name" value="AminoTfrase-like_pln_mobile"/>
</dbReference>